<gene>
    <name evidence="1" type="ORF">BRADI_3g12696v3</name>
</gene>
<protein>
    <submittedName>
        <fullName evidence="1 2">Uncharacterized protein</fullName>
    </submittedName>
</protein>
<accession>A0A0Q3PZ50</accession>
<evidence type="ECO:0000313" key="2">
    <source>
        <dbReference type="EnsemblPlants" id="KQJ94705"/>
    </source>
</evidence>
<sequence length="45" mass="5309">MVCHLLSLPRQSRSPRIWSRRRAPPRPRLLTQHSKCITDAMVMII</sequence>
<evidence type="ECO:0000313" key="3">
    <source>
        <dbReference type="Proteomes" id="UP000008810"/>
    </source>
</evidence>
<dbReference type="Proteomes" id="UP000008810">
    <property type="component" value="Chromosome 3"/>
</dbReference>
<organism evidence="1">
    <name type="scientific">Brachypodium distachyon</name>
    <name type="common">Purple false brome</name>
    <name type="synonym">Trachynia distachya</name>
    <dbReference type="NCBI Taxonomy" id="15368"/>
    <lineage>
        <taxon>Eukaryota</taxon>
        <taxon>Viridiplantae</taxon>
        <taxon>Streptophyta</taxon>
        <taxon>Embryophyta</taxon>
        <taxon>Tracheophyta</taxon>
        <taxon>Spermatophyta</taxon>
        <taxon>Magnoliopsida</taxon>
        <taxon>Liliopsida</taxon>
        <taxon>Poales</taxon>
        <taxon>Poaceae</taxon>
        <taxon>BOP clade</taxon>
        <taxon>Pooideae</taxon>
        <taxon>Stipodae</taxon>
        <taxon>Brachypodieae</taxon>
        <taxon>Brachypodium</taxon>
    </lineage>
</organism>
<name>A0A0Q3PZ50_BRADI</name>
<dbReference type="EMBL" id="CM000882">
    <property type="protein sequence ID" value="KQJ94705.1"/>
    <property type="molecule type" value="Genomic_DNA"/>
</dbReference>
<keyword evidence="3" id="KW-1185">Reference proteome</keyword>
<evidence type="ECO:0000313" key="1">
    <source>
        <dbReference type="EMBL" id="KQJ94705.1"/>
    </source>
</evidence>
<reference evidence="1" key="2">
    <citation type="submission" date="2017-06" db="EMBL/GenBank/DDBJ databases">
        <title>WGS assembly of Brachypodium distachyon.</title>
        <authorList>
            <consortium name="The International Brachypodium Initiative"/>
            <person name="Lucas S."/>
            <person name="Harmon-Smith M."/>
            <person name="Lail K."/>
            <person name="Tice H."/>
            <person name="Grimwood J."/>
            <person name="Bruce D."/>
            <person name="Barry K."/>
            <person name="Shu S."/>
            <person name="Lindquist E."/>
            <person name="Wang M."/>
            <person name="Pitluck S."/>
            <person name="Vogel J.P."/>
            <person name="Garvin D.F."/>
            <person name="Mockler T.C."/>
            <person name="Schmutz J."/>
            <person name="Rokhsar D."/>
            <person name="Bevan M.W."/>
        </authorList>
    </citation>
    <scope>NUCLEOTIDE SEQUENCE</scope>
    <source>
        <strain evidence="1">Bd21</strain>
    </source>
</reference>
<dbReference type="EnsemblPlants" id="KQJ94705">
    <property type="protein sequence ID" value="KQJ94705"/>
    <property type="gene ID" value="BRADI_3g12696v3"/>
</dbReference>
<reference evidence="2" key="3">
    <citation type="submission" date="2018-08" db="UniProtKB">
        <authorList>
            <consortium name="EnsemblPlants"/>
        </authorList>
    </citation>
    <scope>IDENTIFICATION</scope>
    <source>
        <strain evidence="2">cv. Bd21</strain>
    </source>
</reference>
<dbReference type="Gramene" id="KQJ94705">
    <property type="protein sequence ID" value="KQJ94705"/>
    <property type="gene ID" value="BRADI_3g12696v3"/>
</dbReference>
<proteinExistence type="predicted"/>
<dbReference type="AlphaFoldDB" id="A0A0Q3PZ50"/>
<reference evidence="1 2" key="1">
    <citation type="journal article" date="2010" name="Nature">
        <title>Genome sequencing and analysis of the model grass Brachypodium distachyon.</title>
        <authorList>
            <consortium name="International Brachypodium Initiative"/>
        </authorList>
    </citation>
    <scope>NUCLEOTIDE SEQUENCE [LARGE SCALE GENOMIC DNA]</scope>
    <source>
        <strain evidence="1 2">Bd21</strain>
    </source>
</reference>
<dbReference type="InParanoid" id="A0A0Q3PZ50"/>